<reference evidence="3 4" key="1">
    <citation type="submission" date="2023-10" db="EMBL/GenBank/DDBJ databases">
        <title>179-bfca-hs.</title>
        <authorList>
            <person name="Miliotis G."/>
            <person name="Sengupta P."/>
            <person name="Hameed A."/>
            <person name="Chuvochina M."/>
            <person name="Mcdonagh F."/>
            <person name="Simpson A.C."/>
            <person name="Singh N.K."/>
            <person name="Rekha P.D."/>
            <person name="Raman K."/>
            <person name="Hugenholtz P."/>
            <person name="Venkateswaran K."/>
        </authorList>
    </citation>
    <scope>NUCLEOTIDE SEQUENCE [LARGE SCALE GENOMIC DNA]</scope>
    <source>
        <strain evidence="3 4">179-BFC-A-HS</strain>
    </source>
</reference>
<keyword evidence="1" id="KW-0472">Membrane</keyword>
<keyword evidence="1" id="KW-1133">Transmembrane helix</keyword>
<protein>
    <submittedName>
        <fullName evidence="3">Restriction endonuclease</fullName>
    </submittedName>
</protein>
<dbReference type="PANTHER" id="PTHR30015:SF6">
    <property type="entry name" value="SLL1429 PROTEIN"/>
    <property type="match status" value="1"/>
</dbReference>
<name>A0ABU5CLG1_9BACI</name>
<evidence type="ECO:0000313" key="4">
    <source>
        <dbReference type="Proteomes" id="UP001228376"/>
    </source>
</evidence>
<keyword evidence="3" id="KW-0540">Nuclease</keyword>
<keyword evidence="3" id="KW-0378">Hydrolase</keyword>
<dbReference type="SUPFAM" id="SSF52980">
    <property type="entry name" value="Restriction endonuclease-like"/>
    <property type="match status" value="1"/>
</dbReference>
<evidence type="ECO:0000313" key="3">
    <source>
        <dbReference type="EMBL" id="MDY0407196.1"/>
    </source>
</evidence>
<accession>A0ABU5CLG1</accession>
<gene>
    <name evidence="3" type="ORF">P5G51_019340</name>
</gene>
<dbReference type="InterPro" id="IPR011856">
    <property type="entry name" value="tRNA_endonuc-like_dom_sf"/>
</dbReference>
<comment type="caution">
    <text evidence="3">The sequence shown here is derived from an EMBL/GenBank/DDBJ whole genome shotgun (WGS) entry which is preliminary data.</text>
</comment>
<organism evidence="3 4">
    <name type="scientific">Tigheibacillus jepli</name>
    <dbReference type="NCBI Taxonomy" id="3035914"/>
    <lineage>
        <taxon>Bacteria</taxon>
        <taxon>Bacillati</taxon>
        <taxon>Bacillota</taxon>
        <taxon>Bacilli</taxon>
        <taxon>Bacillales</taxon>
        <taxon>Bacillaceae</taxon>
        <taxon>Tigheibacillus</taxon>
    </lineage>
</organism>
<keyword evidence="3" id="KW-0255">Endonuclease</keyword>
<evidence type="ECO:0000256" key="1">
    <source>
        <dbReference type="SAM" id="Phobius"/>
    </source>
</evidence>
<dbReference type="InterPro" id="IPR007560">
    <property type="entry name" value="Restrct_endonuc_IV_Mrr"/>
</dbReference>
<dbReference type="InterPro" id="IPR011335">
    <property type="entry name" value="Restrct_endonuc-II-like"/>
</dbReference>
<dbReference type="PANTHER" id="PTHR30015">
    <property type="entry name" value="MRR RESTRICTION SYSTEM PROTEIN"/>
    <property type="match status" value="1"/>
</dbReference>
<evidence type="ECO:0000259" key="2">
    <source>
        <dbReference type="Pfam" id="PF04471"/>
    </source>
</evidence>
<dbReference type="InterPro" id="IPR052906">
    <property type="entry name" value="Type_IV_Methyl-Rstrct_Enzyme"/>
</dbReference>
<keyword evidence="4" id="KW-1185">Reference proteome</keyword>
<feature type="domain" description="Restriction endonuclease type IV Mrr" evidence="2">
    <location>
        <begin position="54"/>
        <end position="162"/>
    </location>
</feature>
<proteinExistence type="predicted"/>
<feature type="transmembrane region" description="Helical" evidence="1">
    <location>
        <begin position="12"/>
        <end position="30"/>
    </location>
</feature>
<dbReference type="EMBL" id="JAROCA020000003">
    <property type="protein sequence ID" value="MDY0407196.1"/>
    <property type="molecule type" value="Genomic_DNA"/>
</dbReference>
<dbReference type="Proteomes" id="UP001228376">
    <property type="component" value="Unassembled WGS sequence"/>
</dbReference>
<keyword evidence="1" id="KW-0812">Transmembrane</keyword>
<sequence>MSYWQNCIVKDYEHLLILLGVLLFLVYVFPSIKKAIKRKKHHQLMKRSGIRDVDRMDGYQFEAYLKVLFKSLGYRPMVTKKSGDYGADVILKGKNKIVIQAKRYGYKHNVGMDAVREVFASKYYYKADEAWIVTNSFFTKQAKELAKSCNVKLLNRYELEKFIVQINPEQSPKEVVRRKEFIK</sequence>
<dbReference type="Pfam" id="PF04471">
    <property type="entry name" value="Mrr_cat"/>
    <property type="match status" value="1"/>
</dbReference>
<dbReference type="Gene3D" id="3.40.1350.10">
    <property type="match status" value="1"/>
</dbReference>
<dbReference type="GO" id="GO:0004519">
    <property type="term" value="F:endonuclease activity"/>
    <property type="evidence" value="ECO:0007669"/>
    <property type="project" value="UniProtKB-KW"/>
</dbReference>